<name>A0A0N4VQ05_ENTVE</name>
<accession>A0A0N4VQ05</accession>
<keyword evidence="1" id="KW-0812">Transmembrane</keyword>
<evidence type="ECO:0000313" key="4">
    <source>
        <dbReference type="WBParaSite" id="EVEC_0001309701-mRNA-1"/>
    </source>
</evidence>
<dbReference type="AlphaFoldDB" id="A0A0N4VQ05"/>
<proteinExistence type="predicted"/>
<reference evidence="2 3" key="2">
    <citation type="submission" date="2018-10" db="EMBL/GenBank/DDBJ databases">
        <authorList>
            <consortium name="Pathogen Informatics"/>
        </authorList>
    </citation>
    <scope>NUCLEOTIDE SEQUENCE [LARGE SCALE GENOMIC DNA]</scope>
</reference>
<dbReference type="WBParaSite" id="EVEC_0001309701-mRNA-1">
    <property type="protein sequence ID" value="EVEC_0001309701-mRNA-1"/>
    <property type="gene ID" value="EVEC_0001309701"/>
</dbReference>
<keyword evidence="3" id="KW-1185">Reference proteome</keyword>
<reference evidence="4" key="1">
    <citation type="submission" date="2017-02" db="UniProtKB">
        <authorList>
            <consortium name="WormBaseParasite"/>
        </authorList>
    </citation>
    <scope>IDENTIFICATION</scope>
</reference>
<gene>
    <name evidence="2" type="ORF">EVEC_LOCUS12252</name>
</gene>
<feature type="transmembrane region" description="Helical" evidence="1">
    <location>
        <begin position="87"/>
        <end position="107"/>
    </location>
</feature>
<dbReference type="Proteomes" id="UP000274131">
    <property type="component" value="Unassembled WGS sequence"/>
</dbReference>
<keyword evidence="1" id="KW-1133">Transmembrane helix</keyword>
<evidence type="ECO:0000256" key="1">
    <source>
        <dbReference type="SAM" id="Phobius"/>
    </source>
</evidence>
<dbReference type="EMBL" id="UXUI01013895">
    <property type="protein sequence ID" value="VDD97501.1"/>
    <property type="molecule type" value="Genomic_DNA"/>
</dbReference>
<evidence type="ECO:0000313" key="2">
    <source>
        <dbReference type="EMBL" id="VDD97501.1"/>
    </source>
</evidence>
<keyword evidence="1" id="KW-0472">Membrane</keyword>
<organism evidence="4">
    <name type="scientific">Enterobius vermicularis</name>
    <name type="common">Human pinworm</name>
    <dbReference type="NCBI Taxonomy" id="51028"/>
    <lineage>
        <taxon>Eukaryota</taxon>
        <taxon>Metazoa</taxon>
        <taxon>Ecdysozoa</taxon>
        <taxon>Nematoda</taxon>
        <taxon>Chromadorea</taxon>
        <taxon>Rhabditida</taxon>
        <taxon>Spirurina</taxon>
        <taxon>Oxyuridomorpha</taxon>
        <taxon>Oxyuroidea</taxon>
        <taxon>Oxyuridae</taxon>
        <taxon>Enterobius</taxon>
    </lineage>
</organism>
<sequence>MKTNTEDGTTVYSIATTQSEKSAKQSTIKRDHAVHRAPTRFPFWKLSVNVATFAIFNFLQVAFSVFMIDQEGCYFLRHLPQMLTIVYLVKGMTILRITVDAILAFIVDDQIRKGGLHFFGLFDKFYGDSDEGSSRCMSGSDGTSSSIRNNNAKLSKTALSTQTRSSTRF</sequence>
<protein>
    <submittedName>
        <fullName evidence="4">7TM_GPCR_Srx domain-containing protein</fullName>
    </submittedName>
</protein>
<feature type="transmembrane region" description="Helical" evidence="1">
    <location>
        <begin position="46"/>
        <end position="67"/>
    </location>
</feature>
<evidence type="ECO:0000313" key="3">
    <source>
        <dbReference type="Proteomes" id="UP000274131"/>
    </source>
</evidence>